<gene>
    <name evidence="16" type="ORF">P5673_033113</name>
</gene>
<evidence type="ECO:0000256" key="7">
    <source>
        <dbReference type="ARBA" id="ARBA00022958"/>
    </source>
</evidence>
<keyword evidence="9 12" id="KW-0406">Ion transport</keyword>
<evidence type="ECO:0000256" key="3">
    <source>
        <dbReference type="ARBA" id="ARBA00022448"/>
    </source>
</evidence>
<evidence type="ECO:0000256" key="13">
    <source>
        <dbReference type="SAM" id="MobiDB-lite"/>
    </source>
</evidence>
<reference evidence="16" key="2">
    <citation type="journal article" date="2023" name="Science">
        <title>Genomic signatures of disease resistance in endangered staghorn corals.</title>
        <authorList>
            <person name="Vollmer S.V."/>
            <person name="Selwyn J.D."/>
            <person name="Despard B.A."/>
            <person name="Roesel C.L."/>
        </authorList>
    </citation>
    <scope>NUCLEOTIDE SEQUENCE</scope>
    <source>
        <strain evidence="16">K2</strain>
    </source>
</reference>
<keyword evidence="11 12" id="KW-0407">Ion channel</keyword>
<dbReference type="SUPFAM" id="SSF81324">
    <property type="entry name" value="Voltage-gated potassium channels"/>
    <property type="match status" value="2"/>
</dbReference>
<evidence type="ECO:0000256" key="12">
    <source>
        <dbReference type="RuleBase" id="RU003857"/>
    </source>
</evidence>
<proteinExistence type="inferred from homology"/>
<dbReference type="PANTHER" id="PTHR11003:SF345">
    <property type="entry name" value="TWIK FAMILY OF POTASSIUM CHANNELS PROTEIN 18"/>
    <property type="match status" value="1"/>
</dbReference>
<accession>A0AAD9PQE7</accession>
<dbReference type="PRINTS" id="PR01095">
    <property type="entry name" value="TASKCHANNEL"/>
</dbReference>
<dbReference type="EMBL" id="JARQWQ010000213">
    <property type="protein sequence ID" value="KAK2547119.1"/>
    <property type="molecule type" value="Genomic_DNA"/>
</dbReference>
<evidence type="ECO:0000256" key="4">
    <source>
        <dbReference type="ARBA" id="ARBA00022538"/>
    </source>
</evidence>
<feature type="transmembrane region" description="Helical" evidence="14">
    <location>
        <begin position="81"/>
        <end position="99"/>
    </location>
</feature>
<feature type="region of interest" description="Disordered" evidence="13">
    <location>
        <begin position="318"/>
        <end position="338"/>
    </location>
</feature>
<name>A0AAD9PQE7_ACRCE</name>
<evidence type="ECO:0000313" key="17">
    <source>
        <dbReference type="Proteomes" id="UP001249851"/>
    </source>
</evidence>
<dbReference type="PRINTS" id="PR01333">
    <property type="entry name" value="2POREKCHANEL"/>
</dbReference>
<comment type="subcellular location">
    <subcellularLocation>
        <location evidence="1">Membrane</location>
        <topology evidence="1">Multi-pass membrane protein</topology>
    </subcellularLocation>
</comment>
<evidence type="ECO:0000256" key="5">
    <source>
        <dbReference type="ARBA" id="ARBA00022692"/>
    </source>
</evidence>
<evidence type="ECO:0000256" key="6">
    <source>
        <dbReference type="ARBA" id="ARBA00022826"/>
    </source>
</evidence>
<evidence type="ECO:0000256" key="8">
    <source>
        <dbReference type="ARBA" id="ARBA00022989"/>
    </source>
</evidence>
<evidence type="ECO:0000256" key="1">
    <source>
        <dbReference type="ARBA" id="ARBA00004141"/>
    </source>
</evidence>
<feature type="transmembrane region" description="Helical" evidence="14">
    <location>
        <begin position="9"/>
        <end position="28"/>
    </location>
</feature>
<keyword evidence="10 14" id="KW-0472">Membrane</keyword>
<dbReference type="Gene3D" id="1.10.287.70">
    <property type="match status" value="1"/>
</dbReference>
<feature type="transmembrane region" description="Helical" evidence="14">
    <location>
        <begin position="221"/>
        <end position="239"/>
    </location>
</feature>
<evidence type="ECO:0000256" key="14">
    <source>
        <dbReference type="SAM" id="Phobius"/>
    </source>
</evidence>
<protein>
    <submittedName>
        <fullName evidence="16">Potassium channel subfamily K member 9</fullName>
    </submittedName>
</protein>
<keyword evidence="17" id="KW-1185">Reference proteome</keyword>
<dbReference type="Pfam" id="PF07885">
    <property type="entry name" value="Ion_trans_2"/>
    <property type="match status" value="2"/>
</dbReference>
<dbReference type="GO" id="GO:0030322">
    <property type="term" value="P:stabilization of membrane potential"/>
    <property type="evidence" value="ECO:0007669"/>
    <property type="project" value="TreeGrafter"/>
</dbReference>
<dbReference type="Proteomes" id="UP001249851">
    <property type="component" value="Unassembled WGS sequence"/>
</dbReference>
<dbReference type="InterPro" id="IPR013099">
    <property type="entry name" value="K_chnl_dom"/>
</dbReference>
<feature type="domain" description="Potassium channel" evidence="15">
    <location>
        <begin position="72"/>
        <end position="136"/>
    </location>
</feature>
<comment type="similarity">
    <text evidence="2 12">Belongs to the two pore domain potassium channel (TC 1.A.1.8) family.</text>
</comment>
<dbReference type="InterPro" id="IPR003092">
    <property type="entry name" value="2pore_dom_K_chnl_TASK"/>
</dbReference>
<dbReference type="GO" id="GO:0022841">
    <property type="term" value="F:potassium ion leak channel activity"/>
    <property type="evidence" value="ECO:0007669"/>
    <property type="project" value="TreeGrafter"/>
</dbReference>
<feature type="transmembrane region" description="Helical" evidence="14">
    <location>
        <begin position="163"/>
        <end position="183"/>
    </location>
</feature>
<feature type="transmembrane region" description="Helical" evidence="14">
    <location>
        <begin position="111"/>
        <end position="131"/>
    </location>
</feature>
<reference evidence="16" key="1">
    <citation type="journal article" date="2023" name="G3 (Bethesda)">
        <title>Whole genome assembly and annotation of the endangered Caribbean coral Acropora cervicornis.</title>
        <authorList>
            <person name="Selwyn J.D."/>
            <person name="Vollmer S.V."/>
        </authorList>
    </citation>
    <scope>NUCLEOTIDE SEQUENCE</scope>
    <source>
        <strain evidence="16">K2</strain>
    </source>
</reference>
<keyword evidence="5 12" id="KW-0812">Transmembrane</keyword>
<sequence>MTISDSSKVLVIRIVLFVTYVLIGGAIFREIEREEQLREMDRLYDIRMEILRKYNISRSDAKKWSDTFLSTSLGNEGFLEWSYGNSVLFAMVVVTTIGYGNIVPRTNLGRLFCVAYALIGIPGTCLTLRTLGDKMTDTLTFSLTAFERRLLKVSRPKKVQLKVALTTIILTIILILPLVAMVVKVRHDEWSYIECLYFTFVTLSTIGFGDYLPRFRKSADYMFLILIFIGLTFVSSIFCSMNNVLEKYGLTAQIVKLMPGKDAVDSTMEQRLDASDSLMLKNKDTNGVKDKRSAKVDPNDSQNKVVVVEEISHISCGPTNSDRNSLTEGLTEENKKPNGEDKTTLFLVCHEVTERCGTNVATENQLVVDYLSTKFAEAYDRAVCVDLIVVRGIPEQASE</sequence>
<keyword evidence="8 14" id="KW-1133">Transmembrane helix</keyword>
<evidence type="ECO:0000256" key="10">
    <source>
        <dbReference type="ARBA" id="ARBA00023136"/>
    </source>
</evidence>
<dbReference type="GO" id="GO:0015271">
    <property type="term" value="F:outward rectifier potassium channel activity"/>
    <property type="evidence" value="ECO:0007669"/>
    <property type="project" value="TreeGrafter"/>
</dbReference>
<organism evidence="16 17">
    <name type="scientific">Acropora cervicornis</name>
    <name type="common">Staghorn coral</name>
    <dbReference type="NCBI Taxonomy" id="6130"/>
    <lineage>
        <taxon>Eukaryota</taxon>
        <taxon>Metazoa</taxon>
        <taxon>Cnidaria</taxon>
        <taxon>Anthozoa</taxon>
        <taxon>Hexacorallia</taxon>
        <taxon>Scleractinia</taxon>
        <taxon>Astrocoeniina</taxon>
        <taxon>Acroporidae</taxon>
        <taxon>Acropora</taxon>
    </lineage>
</organism>
<feature type="compositionally biased region" description="Polar residues" evidence="13">
    <location>
        <begin position="318"/>
        <end position="328"/>
    </location>
</feature>
<keyword evidence="7" id="KW-0630">Potassium</keyword>
<dbReference type="GO" id="GO:0005886">
    <property type="term" value="C:plasma membrane"/>
    <property type="evidence" value="ECO:0007669"/>
    <property type="project" value="TreeGrafter"/>
</dbReference>
<evidence type="ECO:0000256" key="11">
    <source>
        <dbReference type="ARBA" id="ARBA00023303"/>
    </source>
</evidence>
<keyword evidence="6" id="KW-0631">Potassium channel</keyword>
<dbReference type="InterPro" id="IPR003280">
    <property type="entry name" value="2pore_dom_K_chnl"/>
</dbReference>
<keyword evidence="3 12" id="KW-0813">Transport</keyword>
<dbReference type="AlphaFoldDB" id="A0AAD9PQE7"/>
<keyword evidence="4" id="KW-0633">Potassium transport</keyword>
<feature type="domain" description="Potassium channel" evidence="15">
    <location>
        <begin position="172"/>
        <end position="246"/>
    </location>
</feature>
<dbReference type="PANTHER" id="PTHR11003">
    <property type="entry name" value="POTASSIUM CHANNEL, SUBFAMILY K"/>
    <property type="match status" value="1"/>
</dbReference>
<feature type="transmembrane region" description="Helical" evidence="14">
    <location>
        <begin position="190"/>
        <end position="209"/>
    </location>
</feature>
<evidence type="ECO:0000256" key="2">
    <source>
        <dbReference type="ARBA" id="ARBA00006666"/>
    </source>
</evidence>
<evidence type="ECO:0000259" key="15">
    <source>
        <dbReference type="Pfam" id="PF07885"/>
    </source>
</evidence>
<evidence type="ECO:0000313" key="16">
    <source>
        <dbReference type="EMBL" id="KAK2547119.1"/>
    </source>
</evidence>
<comment type="caution">
    <text evidence="16">The sequence shown here is derived from an EMBL/GenBank/DDBJ whole genome shotgun (WGS) entry which is preliminary data.</text>
</comment>
<evidence type="ECO:0000256" key="9">
    <source>
        <dbReference type="ARBA" id="ARBA00023065"/>
    </source>
</evidence>